<evidence type="ECO:0000256" key="1">
    <source>
        <dbReference type="SAM" id="SignalP"/>
    </source>
</evidence>
<evidence type="ECO:0008006" key="3">
    <source>
        <dbReference type="Google" id="ProtNLM"/>
    </source>
</evidence>
<protein>
    <recommendedName>
        <fullName evidence="3">Secreted protein</fullName>
    </recommendedName>
</protein>
<organism evidence="2">
    <name type="scientific">Cacopsylla melanoneura</name>
    <dbReference type="NCBI Taxonomy" id="428564"/>
    <lineage>
        <taxon>Eukaryota</taxon>
        <taxon>Metazoa</taxon>
        <taxon>Ecdysozoa</taxon>
        <taxon>Arthropoda</taxon>
        <taxon>Hexapoda</taxon>
        <taxon>Insecta</taxon>
        <taxon>Pterygota</taxon>
        <taxon>Neoptera</taxon>
        <taxon>Paraneoptera</taxon>
        <taxon>Hemiptera</taxon>
        <taxon>Sternorrhyncha</taxon>
        <taxon>Psylloidea</taxon>
        <taxon>Psyllidae</taxon>
        <taxon>Psyllinae</taxon>
        <taxon>Cacopsylla</taxon>
    </lineage>
</organism>
<feature type="signal peptide" evidence="1">
    <location>
        <begin position="1"/>
        <end position="16"/>
    </location>
</feature>
<name>A0A8D9AN04_9HEMI</name>
<accession>A0A8D9AN04</accession>
<dbReference type="EMBL" id="HBUF01573246">
    <property type="protein sequence ID" value="CAG6767377.1"/>
    <property type="molecule type" value="Transcribed_RNA"/>
</dbReference>
<dbReference type="AlphaFoldDB" id="A0A8D9AN04"/>
<reference evidence="2" key="1">
    <citation type="submission" date="2021-05" db="EMBL/GenBank/DDBJ databases">
        <authorList>
            <person name="Alioto T."/>
            <person name="Alioto T."/>
            <person name="Gomez Garrido J."/>
        </authorList>
    </citation>
    <scope>NUCLEOTIDE SEQUENCE</scope>
</reference>
<proteinExistence type="predicted"/>
<feature type="chain" id="PRO_5034014669" description="Secreted protein" evidence="1">
    <location>
        <begin position="17"/>
        <end position="112"/>
    </location>
</feature>
<sequence length="112" mass="13541">MCFYLFSTLLFTSLSGSHIYCLNPSSSFPLFYTHIKFPKNTAARYKKFPPSFWCIFLNKLYHMPRHFILSFPLYVQRTQLIDFTFQPRFSFSLHRHAVFVGYYLYLLLVHLY</sequence>
<keyword evidence="1" id="KW-0732">Signal</keyword>
<evidence type="ECO:0000313" key="2">
    <source>
        <dbReference type="EMBL" id="CAG6767377.1"/>
    </source>
</evidence>